<sequence length="344" mass="39541">MSRTNFGIGSSAKASSSLPSLVTRLILDINPFFPENIAARHNESSTLDNPRLRLSEKSISFEDLPSNVRDAFNGTFMQAVIELTGCIRAWNTPNVDQLHEIWTKAMPDNMHHHFSDLNTRRLIENLASNQVLESVLIRALLQRKEYVAKQINGDYWVRPYYFANISEQSSGQVQRTGTFQSYIVSKTLSEHFKAIQSIPHDRRTKDRPIGAIVLTILAIERAFRAYSTGRKVLPPGPESEFSQRNWDDRVVMRNGRPYKLKTTSQIHSLFGRNVNNVERVSPELWDKIIAAAETYLPSLRFTNEENRDDESSDDMMMTRVFTIVLRNVLHRVSHFLLQQFPHIP</sequence>
<gene>
    <name evidence="1" type="ORF">K435DRAFT_795885</name>
</gene>
<protein>
    <submittedName>
        <fullName evidence="1">Uncharacterized protein</fullName>
    </submittedName>
</protein>
<dbReference type="EMBL" id="ML179140">
    <property type="protein sequence ID" value="THU98232.1"/>
    <property type="molecule type" value="Genomic_DNA"/>
</dbReference>
<keyword evidence="2" id="KW-1185">Reference proteome</keyword>
<dbReference type="OrthoDB" id="3014170at2759"/>
<evidence type="ECO:0000313" key="1">
    <source>
        <dbReference type="EMBL" id="THU98232.1"/>
    </source>
</evidence>
<dbReference type="Proteomes" id="UP000297245">
    <property type="component" value="Unassembled WGS sequence"/>
</dbReference>
<organism evidence="1 2">
    <name type="scientific">Dendrothele bispora (strain CBS 962.96)</name>
    <dbReference type="NCBI Taxonomy" id="1314807"/>
    <lineage>
        <taxon>Eukaryota</taxon>
        <taxon>Fungi</taxon>
        <taxon>Dikarya</taxon>
        <taxon>Basidiomycota</taxon>
        <taxon>Agaricomycotina</taxon>
        <taxon>Agaricomycetes</taxon>
        <taxon>Agaricomycetidae</taxon>
        <taxon>Agaricales</taxon>
        <taxon>Agaricales incertae sedis</taxon>
        <taxon>Dendrothele</taxon>
    </lineage>
</organism>
<reference evidence="1 2" key="1">
    <citation type="journal article" date="2019" name="Nat. Ecol. Evol.">
        <title>Megaphylogeny resolves global patterns of mushroom evolution.</title>
        <authorList>
            <person name="Varga T."/>
            <person name="Krizsan K."/>
            <person name="Foldi C."/>
            <person name="Dima B."/>
            <person name="Sanchez-Garcia M."/>
            <person name="Sanchez-Ramirez S."/>
            <person name="Szollosi G.J."/>
            <person name="Szarkandi J.G."/>
            <person name="Papp V."/>
            <person name="Albert L."/>
            <person name="Andreopoulos W."/>
            <person name="Angelini C."/>
            <person name="Antonin V."/>
            <person name="Barry K.W."/>
            <person name="Bougher N.L."/>
            <person name="Buchanan P."/>
            <person name="Buyck B."/>
            <person name="Bense V."/>
            <person name="Catcheside P."/>
            <person name="Chovatia M."/>
            <person name="Cooper J."/>
            <person name="Damon W."/>
            <person name="Desjardin D."/>
            <person name="Finy P."/>
            <person name="Geml J."/>
            <person name="Haridas S."/>
            <person name="Hughes K."/>
            <person name="Justo A."/>
            <person name="Karasinski D."/>
            <person name="Kautmanova I."/>
            <person name="Kiss B."/>
            <person name="Kocsube S."/>
            <person name="Kotiranta H."/>
            <person name="LaButti K.M."/>
            <person name="Lechner B.E."/>
            <person name="Liimatainen K."/>
            <person name="Lipzen A."/>
            <person name="Lukacs Z."/>
            <person name="Mihaltcheva S."/>
            <person name="Morgado L.N."/>
            <person name="Niskanen T."/>
            <person name="Noordeloos M.E."/>
            <person name="Ohm R.A."/>
            <person name="Ortiz-Santana B."/>
            <person name="Ovrebo C."/>
            <person name="Racz N."/>
            <person name="Riley R."/>
            <person name="Savchenko A."/>
            <person name="Shiryaev A."/>
            <person name="Soop K."/>
            <person name="Spirin V."/>
            <person name="Szebenyi C."/>
            <person name="Tomsovsky M."/>
            <person name="Tulloss R.E."/>
            <person name="Uehling J."/>
            <person name="Grigoriev I.V."/>
            <person name="Vagvolgyi C."/>
            <person name="Papp T."/>
            <person name="Martin F.M."/>
            <person name="Miettinen O."/>
            <person name="Hibbett D.S."/>
            <person name="Nagy L.G."/>
        </authorList>
    </citation>
    <scope>NUCLEOTIDE SEQUENCE [LARGE SCALE GENOMIC DNA]</scope>
    <source>
        <strain evidence="1 2">CBS 962.96</strain>
    </source>
</reference>
<evidence type="ECO:0000313" key="2">
    <source>
        <dbReference type="Proteomes" id="UP000297245"/>
    </source>
</evidence>
<proteinExistence type="predicted"/>
<name>A0A4S8M7D5_DENBC</name>
<accession>A0A4S8M7D5</accession>
<dbReference type="AlphaFoldDB" id="A0A4S8M7D5"/>